<keyword evidence="1" id="KW-0472">Membrane</keyword>
<evidence type="ECO:0000256" key="1">
    <source>
        <dbReference type="SAM" id="Phobius"/>
    </source>
</evidence>
<gene>
    <name evidence="2" type="ORF">ACFSUC_03675</name>
</gene>
<name>A0ABW5R758_9BACL</name>
<keyword evidence="3" id="KW-1185">Reference proteome</keyword>
<dbReference type="Proteomes" id="UP001597497">
    <property type="component" value="Unassembled WGS sequence"/>
</dbReference>
<dbReference type="Pfam" id="PF17259">
    <property type="entry name" value="DUF5325"/>
    <property type="match status" value="1"/>
</dbReference>
<keyword evidence="1" id="KW-1133">Transmembrane helix</keyword>
<dbReference type="InterPro" id="IPR035211">
    <property type="entry name" value="DUF5325"/>
</dbReference>
<reference evidence="3" key="1">
    <citation type="journal article" date="2019" name="Int. J. Syst. Evol. Microbiol.">
        <title>The Global Catalogue of Microorganisms (GCM) 10K type strain sequencing project: providing services to taxonomists for standard genome sequencing and annotation.</title>
        <authorList>
            <consortium name="The Broad Institute Genomics Platform"/>
            <consortium name="The Broad Institute Genome Sequencing Center for Infectious Disease"/>
            <person name="Wu L."/>
            <person name="Ma J."/>
        </authorList>
    </citation>
    <scope>NUCLEOTIDE SEQUENCE [LARGE SCALE GENOMIC DNA]</scope>
    <source>
        <strain evidence="3">KCTC 33676</strain>
    </source>
</reference>
<comment type="caution">
    <text evidence="2">The sequence shown here is derived from an EMBL/GenBank/DDBJ whole genome shotgun (WGS) entry which is preliminary data.</text>
</comment>
<evidence type="ECO:0000313" key="3">
    <source>
        <dbReference type="Proteomes" id="UP001597497"/>
    </source>
</evidence>
<dbReference type="RefSeq" id="WP_379928132.1">
    <property type="nucleotide sequence ID" value="NZ_JBHUMM010000005.1"/>
</dbReference>
<sequence>MNKKLSLLFAFGSVLLLCAAGAALSYRQAWLALLFIVLYIGFVGFGFVLKSKRNKQKQGEEH</sequence>
<organism evidence="2 3">
    <name type="scientific">Marinicrinis sediminis</name>
    <dbReference type="NCBI Taxonomy" id="1652465"/>
    <lineage>
        <taxon>Bacteria</taxon>
        <taxon>Bacillati</taxon>
        <taxon>Bacillota</taxon>
        <taxon>Bacilli</taxon>
        <taxon>Bacillales</taxon>
        <taxon>Paenibacillaceae</taxon>
    </lineage>
</organism>
<evidence type="ECO:0000313" key="2">
    <source>
        <dbReference type="EMBL" id="MFD2670708.1"/>
    </source>
</evidence>
<protein>
    <submittedName>
        <fullName evidence="2">DUF5325 family protein</fullName>
    </submittedName>
</protein>
<feature type="transmembrane region" description="Helical" evidence="1">
    <location>
        <begin position="30"/>
        <end position="49"/>
    </location>
</feature>
<accession>A0ABW5R758</accession>
<keyword evidence="1" id="KW-0812">Transmembrane</keyword>
<dbReference type="EMBL" id="JBHUMM010000005">
    <property type="protein sequence ID" value="MFD2670708.1"/>
    <property type="molecule type" value="Genomic_DNA"/>
</dbReference>
<proteinExistence type="predicted"/>